<reference evidence="4" key="1">
    <citation type="journal article" date="2022" name="Front. Genet.">
        <title>Chromosome-Scale Assembly of the Dendrobium nobile Genome Provides Insights Into the Molecular Mechanism of the Biosynthesis of the Medicinal Active Ingredient of Dendrobium.</title>
        <authorList>
            <person name="Xu Q."/>
            <person name="Niu S.-C."/>
            <person name="Li K.-L."/>
            <person name="Zheng P.-J."/>
            <person name="Zhang X.-J."/>
            <person name="Jia Y."/>
            <person name="Liu Y."/>
            <person name="Niu Y.-X."/>
            <person name="Yu L.-H."/>
            <person name="Chen D.-F."/>
            <person name="Zhang G.-Q."/>
        </authorList>
    </citation>
    <scope>NUCLEOTIDE SEQUENCE</scope>
    <source>
        <tissue evidence="4">Leaf</tissue>
    </source>
</reference>
<dbReference type="GO" id="GO:0003723">
    <property type="term" value="F:RNA binding"/>
    <property type="evidence" value="ECO:0007669"/>
    <property type="project" value="InterPro"/>
</dbReference>
<dbReference type="Gene3D" id="1.25.40.10">
    <property type="entry name" value="Tetratricopeptide repeat domain"/>
    <property type="match status" value="5"/>
</dbReference>
<dbReference type="FunFam" id="1.25.40.10:FF:000090">
    <property type="entry name" value="Pentatricopeptide repeat-containing protein, chloroplastic"/>
    <property type="match status" value="1"/>
</dbReference>
<organism evidence="4 5">
    <name type="scientific">Dendrobium nobile</name>
    <name type="common">Orchid</name>
    <dbReference type="NCBI Taxonomy" id="94219"/>
    <lineage>
        <taxon>Eukaryota</taxon>
        <taxon>Viridiplantae</taxon>
        <taxon>Streptophyta</taxon>
        <taxon>Embryophyta</taxon>
        <taxon>Tracheophyta</taxon>
        <taxon>Spermatophyta</taxon>
        <taxon>Magnoliopsida</taxon>
        <taxon>Liliopsida</taxon>
        <taxon>Asparagales</taxon>
        <taxon>Orchidaceae</taxon>
        <taxon>Epidendroideae</taxon>
        <taxon>Malaxideae</taxon>
        <taxon>Dendrobiinae</taxon>
        <taxon>Dendrobium</taxon>
    </lineage>
</organism>
<dbReference type="PANTHER" id="PTHR47926">
    <property type="entry name" value="PENTATRICOPEPTIDE REPEAT-CONTAINING PROTEIN"/>
    <property type="match status" value="1"/>
</dbReference>
<dbReference type="GO" id="GO:0009451">
    <property type="term" value="P:RNA modification"/>
    <property type="evidence" value="ECO:0007669"/>
    <property type="project" value="InterPro"/>
</dbReference>
<dbReference type="SMR" id="A0A8T3A383"/>
<keyword evidence="3" id="KW-0732">Signal</keyword>
<proteinExistence type="predicted"/>
<dbReference type="PROSITE" id="PS51375">
    <property type="entry name" value="PPR"/>
    <property type="match status" value="4"/>
</dbReference>
<evidence type="ECO:0000256" key="2">
    <source>
        <dbReference type="PROSITE-ProRule" id="PRU00708"/>
    </source>
</evidence>
<name>A0A8T3A383_DENNO</name>
<dbReference type="InterPro" id="IPR011990">
    <property type="entry name" value="TPR-like_helical_dom_sf"/>
</dbReference>
<dbReference type="EMBL" id="JAGYWB010000019">
    <property type="protein sequence ID" value="KAI0489074.1"/>
    <property type="molecule type" value="Genomic_DNA"/>
</dbReference>
<dbReference type="InterPro" id="IPR046960">
    <property type="entry name" value="PPR_At4g14850-like_plant"/>
</dbReference>
<gene>
    <name evidence="4" type="ORF">KFK09_028915</name>
</gene>
<evidence type="ECO:0000256" key="1">
    <source>
        <dbReference type="ARBA" id="ARBA00022737"/>
    </source>
</evidence>
<dbReference type="Proteomes" id="UP000829196">
    <property type="component" value="Unassembled WGS sequence"/>
</dbReference>
<evidence type="ECO:0000256" key="3">
    <source>
        <dbReference type="SAM" id="SignalP"/>
    </source>
</evidence>
<keyword evidence="1" id="KW-0677">Repeat</keyword>
<dbReference type="Pfam" id="PF01535">
    <property type="entry name" value="PPR"/>
    <property type="match status" value="6"/>
</dbReference>
<accession>A0A8T3A383</accession>
<dbReference type="OrthoDB" id="7457040at2759"/>
<feature type="repeat" description="PPR" evidence="2">
    <location>
        <begin position="401"/>
        <end position="435"/>
    </location>
</feature>
<feature type="chain" id="PRO_5035827834" description="Pentatricopeptide repeat-containing protein" evidence="3">
    <location>
        <begin position="25"/>
        <end position="623"/>
    </location>
</feature>
<dbReference type="Pfam" id="PF13041">
    <property type="entry name" value="PPR_2"/>
    <property type="match status" value="1"/>
</dbReference>
<dbReference type="AlphaFoldDB" id="A0A8T3A383"/>
<dbReference type="Pfam" id="PF20431">
    <property type="entry name" value="E_motif"/>
    <property type="match status" value="1"/>
</dbReference>
<dbReference type="FunFam" id="1.25.40.10:FF:000441">
    <property type="entry name" value="Pentatricopeptide repeat-containing protein mitochondrial"/>
    <property type="match status" value="1"/>
</dbReference>
<dbReference type="PANTHER" id="PTHR47926:SF465">
    <property type="entry name" value="PENTATRICOPEPTIDE REPEAT (PPR-LIKE) SUPERFAMILY PROTEIN"/>
    <property type="match status" value="1"/>
</dbReference>
<dbReference type="InterPro" id="IPR002885">
    <property type="entry name" value="PPR_rpt"/>
</dbReference>
<feature type="signal peptide" evidence="3">
    <location>
        <begin position="1"/>
        <end position="24"/>
    </location>
</feature>
<dbReference type="NCBIfam" id="TIGR00756">
    <property type="entry name" value="PPR"/>
    <property type="match status" value="5"/>
</dbReference>
<comment type="caution">
    <text evidence="4">The sequence shown here is derived from an EMBL/GenBank/DDBJ whole genome shotgun (WGS) entry which is preliminary data.</text>
</comment>
<sequence>MCRLHLISTTSRIVFLARSGLLSAAQQLFDQMPDKDTVAWNAMLAAYSRAGLPSQALSLFYTMRASYTPTDPFSFTSALAAAADLRHLRAGEKLHSLALRSGFCISLPVSNCLINMYGKCFRPLDANKVFEEIDEENEVSWCSLLHGLVMSDLLKEACEVFEDMPIRNLIAWNIVIMGFASSDCPEISMCLFREMVMLDFKGDVLTFTSLINSCAELSEPFFGQMIHSMIIQNGWASTVEVSNSLLSYYTKFSCHIDASRIFESMETRSLVSWNTMIDAHMKLGNIEKALKLFQAAPETNIVSWTSIVAGFARNGYGEEAFYYYVNMQRNLHLPDQFTLGAVLHACATLTVLGNGLMVHGCAICHGFEPFLYVSNGLVNMYAKCGDIKSSSKVFDEMKAKDLVSCNAMIFGFAVHGWAQKALNLLEDMIASSVLPDKLTFLGLLTACCHSGLVEQGMDVLSYMESVHGVSPDADHLTCVVDMLSRAGCLRQATILLDLIEEKHVGYCEALLSGSSVHGDVRLGKKVGEKLIGMEPEKDVGYVMLSNLYCFNGRWKDAEKMRKAMGEQGVKKAPGCSWIEVRDVLMVFVSGVASLSHMVDLHNMLTVLESEMRNPSFVSFGLRS</sequence>
<feature type="repeat" description="PPR" evidence="2">
    <location>
        <begin position="36"/>
        <end position="66"/>
    </location>
</feature>
<evidence type="ECO:0000313" key="4">
    <source>
        <dbReference type="EMBL" id="KAI0489074.1"/>
    </source>
</evidence>
<evidence type="ECO:0008006" key="6">
    <source>
        <dbReference type="Google" id="ProtNLM"/>
    </source>
</evidence>
<protein>
    <recommendedName>
        <fullName evidence="6">Pentatricopeptide repeat-containing protein</fullName>
    </recommendedName>
</protein>
<dbReference type="InterPro" id="IPR046848">
    <property type="entry name" value="E_motif"/>
</dbReference>
<feature type="repeat" description="PPR" evidence="2">
    <location>
        <begin position="137"/>
        <end position="171"/>
    </location>
</feature>
<keyword evidence="5" id="KW-1185">Reference proteome</keyword>
<feature type="repeat" description="PPR" evidence="2">
    <location>
        <begin position="269"/>
        <end position="303"/>
    </location>
</feature>
<evidence type="ECO:0000313" key="5">
    <source>
        <dbReference type="Proteomes" id="UP000829196"/>
    </source>
</evidence>